<accession>A0A9X2HQ40</accession>
<gene>
    <name evidence="3" type="ORF">M9979_02475</name>
</gene>
<keyword evidence="4" id="KW-1185">Reference proteome</keyword>
<dbReference type="InterPro" id="IPR009875">
    <property type="entry name" value="PilZ_domain"/>
</dbReference>
<dbReference type="RefSeq" id="WP_254287750.1">
    <property type="nucleotide sequence ID" value="NZ_JAMLDY010000002.1"/>
</dbReference>
<dbReference type="AlphaFoldDB" id="A0A9X2HQ40"/>
<evidence type="ECO:0000313" key="4">
    <source>
        <dbReference type="Proteomes" id="UP001139486"/>
    </source>
</evidence>
<sequence length="112" mass="12117">MDSFSYDPAAAPAADAEGARSRSRDSLFLMAQLRFDGEGTTREVRVRNLSEGGLMVDCDRVKDPGTAVTLDVRGLGEIAGRVAWCTEGRIGIALDRPIDPKKARKPVGQARR</sequence>
<feature type="domain" description="PilZ" evidence="2">
    <location>
        <begin position="23"/>
        <end position="101"/>
    </location>
</feature>
<dbReference type="Pfam" id="PF07238">
    <property type="entry name" value="PilZ"/>
    <property type="match status" value="1"/>
</dbReference>
<name>A0A9X2HQ40_9SPHN</name>
<proteinExistence type="predicted"/>
<dbReference type="Proteomes" id="UP001139486">
    <property type="component" value="Unassembled WGS sequence"/>
</dbReference>
<dbReference type="GO" id="GO:0035438">
    <property type="term" value="F:cyclic-di-GMP binding"/>
    <property type="evidence" value="ECO:0007669"/>
    <property type="project" value="InterPro"/>
</dbReference>
<dbReference type="SUPFAM" id="SSF141371">
    <property type="entry name" value="PilZ domain-like"/>
    <property type="match status" value="1"/>
</dbReference>
<evidence type="ECO:0000259" key="2">
    <source>
        <dbReference type="Pfam" id="PF07238"/>
    </source>
</evidence>
<dbReference type="EMBL" id="JAMLDY010000002">
    <property type="protein sequence ID" value="MCP3733747.1"/>
    <property type="molecule type" value="Genomic_DNA"/>
</dbReference>
<reference evidence="3" key="1">
    <citation type="submission" date="2022-05" db="EMBL/GenBank/DDBJ databases">
        <title>Sphingomonas sp. strain RP10 Genome sequencing and assembly.</title>
        <authorList>
            <person name="Kim I."/>
        </authorList>
    </citation>
    <scope>NUCLEOTIDE SEQUENCE</scope>
    <source>
        <strain evidence="3">RP10</strain>
    </source>
</reference>
<feature type="region of interest" description="Disordered" evidence="1">
    <location>
        <begin position="1"/>
        <end position="23"/>
    </location>
</feature>
<comment type="caution">
    <text evidence="3">The sequence shown here is derived from an EMBL/GenBank/DDBJ whole genome shotgun (WGS) entry which is preliminary data.</text>
</comment>
<feature type="compositionally biased region" description="Low complexity" evidence="1">
    <location>
        <begin position="7"/>
        <end position="16"/>
    </location>
</feature>
<evidence type="ECO:0000256" key="1">
    <source>
        <dbReference type="SAM" id="MobiDB-lite"/>
    </source>
</evidence>
<evidence type="ECO:0000313" key="3">
    <source>
        <dbReference type="EMBL" id="MCP3733747.1"/>
    </source>
</evidence>
<protein>
    <submittedName>
        <fullName evidence="3">PilZ domain-containing protein</fullName>
    </submittedName>
</protein>
<dbReference type="Gene3D" id="2.40.10.220">
    <property type="entry name" value="predicted glycosyltransferase like domains"/>
    <property type="match status" value="1"/>
</dbReference>
<organism evidence="3 4">
    <name type="scientific">Sphingomonas liriopis</name>
    <dbReference type="NCBI Taxonomy" id="2949094"/>
    <lineage>
        <taxon>Bacteria</taxon>
        <taxon>Pseudomonadati</taxon>
        <taxon>Pseudomonadota</taxon>
        <taxon>Alphaproteobacteria</taxon>
        <taxon>Sphingomonadales</taxon>
        <taxon>Sphingomonadaceae</taxon>
        <taxon>Sphingomonas</taxon>
    </lineage>
</organism>